<comment type="similarity">
    <text evidence="2">Belongs to the TMC family.</text>
</comment>
<comment type="subcellular location">
    <subcellularLocation>
        <location evidence="1">Membrane</location>
        <topology evidence="1">Multi-pass membrane protein</topology>
    </subcellularLocation>
</comment>
<proteinExistence type="inferred from homology"/>
<protein>
    <submittedName>
        <fullName evidence="7">TMC domain-containing protein</fullName>
    </submittedName>
</protein>
<organism evidence="6 7">
    <name type="scientific">Macrostomum lignano</name>
    <dbReference type="NCBI Taxonomy" id="282301"/>
    <lineage>
        <taxon>Eukaryota</taxon>
        <taxon>Metazoa</taxon>
        <taxon>Spiralia</taxon>
        <taxon>Lophotrochozoa</taxon>
        <taxon>Platyhelminthes</taxon>
        <taxon>Rhabditophora</taxon>
        <taxon>Macrostomorpha</taxon>
        <taxon>Macrostomida</taxon>
        <taxon>Macrostomidae</taxon>
        <taxon>Macrostomum</taxon>
    </lineage>
</organism>
<dbReference type="GO" id="GO:0005886">
    <property type="term" value="C:plasma membrane"/>
    <property type="evidence" value="ECO:0007669"/>
    <property type="project" value="InterPro"/>
</dbReference>
<name>A0A1I8HE96_9PLAT</name>
<evidence type="ECO:0000313" key="6">
    <source>
        <dbReference type="Proteomes" id="UP000095280"/>
    </source>
</evidence>
<evidence type="ECO:0000256" key="5">
    <source>
        <dbReference type="ARBA" id="ARBA00023136"/>
    </source>
</evidence>
<dbReference type="PANTHER" id="PTHR23302">
    <property type="entry name" value="TRANSMEMBRANE CHANNEL-RELATED"/>
    <property type="match status" value="1"/>
</dbReference>
<keyword evidence="4" id="KW-1133">Transmembrane helix</keyword>
<dbReference type="InterPro" id="IPR038900">
    <property type="entry name" value="TMC"/>
</dbReference>
<evidence type="ECO:0000313" key="7">
    <source>
        <dbReference type="WBParaSite" id="maker-uti_cns_0005692-snap-gene-0.3-mRNA-1"/>
    </source>
</evidence>
<dbReference type="PANTHER" id="PTHR23302:SF24">
    <property type="entry name" value="TMC DOMAIN-CONTAINING PROTEIN"/>
    <property type="match status" value="1"/>
</dbReference>
<dbReference type="OrthoDB" id="1936208at2759"/>
<dbReference type="GO" id="GO:0008381">
    <property type="term" value="F:mechanosensitive monoatomic ion channel activity"/>
    <property type="evidence" value="ECO:0007669"/>
    <property type="project" value="TreeGrafter"/>
</dbReference>
<evidence type="ECO:0000256" key="4">
    <source>
        <dbReference type="ARBA" id="ARBA00022989"/>
    </source>
</evidence>
<dbReference type="WBParaSite" id="maker-uti_cns_0005692-snap-gene-0.3-mRNA-1">
    <property type="protein sequence ID" value="maker-uti_cns_0005692-snap-gene-0.3-mRNA-1"/>
    <property type="gene ID" value="maker-uti_cns_0005692-snap-gene-0.3"/>
</dbReference>
<dbReference type="Pfam" id="PF07810">
    <property type="entry name" value="TMC"/>
    <property type="match status" value="1"/>
</dbReference>
<evidence type="ECO:0000256" key="3">
    <source>
        <dbReference type="ARBA" id="ARBA00022692"/>
    </source>
</evidence>
<keyword evidence="6" id="KW-1185">Reference proteome</keyword>
<keyword evidence="3" id="KW-0812">Transmembrane</keyword>
<accession>A0A1I8HE96</accession>
<keyword evidence="5" id="KW-0472">Membrane</keyword>
<evidence type="ECO:0000256" key="2">
    <source>
        <dbReference type="ARBA" id="ARBA00006510"/>
    </source>
</evidence>
<dbReference type="AlphaFoldDB" id="A0A1I8HE96"/>
<dbReference type="InterPro" id="IPR012496">
    <property type="entry name" value="TMC_dom"/>
</dbReference>
<dbReference type="STRING" id="282301.A0A1I8HE96"/>
<dbReference type="Proteomes" id="UP000095280">
    <property type="component" value="Unplaced"/>
</dbReference>
<sequence>MKRQPMLSMLTLNSSRHAVAPQPAESAAVAADPAFGIEPKYQPVYRMLLRDASATGAPAAVRAAAGVPLAVKRRIRDAVARATNSTGVGHQRQQDKSCFSSSQSGSCCSRGWCEIPLWQKSLRTLEGMYGSGVLSFFVFLKSLFALNIILSILLGLFVIAPQAAGSGQYSSMLASLMSSEKTNASGLCSEIYAANLSSVISSGASLARFLDVIQGTGILENTILFVGYYFPTALSIGALSYNMPVAYLAVTGAAFFISLLFMLERTGAAFKEVLLQRAQPSVSSKSTRFSPLILSAWDFGLSDSKTANLAKQLLRNNLVAELDLHRLLQRRLEAGRCGGCSLIAKRVLVNILVLGLLCGAGFAIYQAQKVSAEYTTAAGVDTSSFAYLAYQYLPMVIISLLVAILPILFQLLARLEEYTPDTELAVTLGRCIFLRLASLTVLVISIYSIITCDTKDTCGVGVAPRCSAVHCWEAYVGQAFYKLEITFFAVQLIVCFVVELPRSLIARKCQCKAAKLIGPPEFNISDSVLDVLYAQVIVWFGMLFCPFLPVMNSVVLFLLFYLRKFSCHFSYKPPDRPMKNSSATVFFMVTLFLAYFVCLLPIGYAIVSISTSKGCSPFRTGGTAYQPIKDVVAGFSSEGRHLIDYLSSASFLFVVIISLLIAIHYYRTLAIARKEIGDQRLKQLNEQEEIKFARIRSARLAEGGSGGGPGSGPSGVQADEANRPLVRRQHSGFDAAAVSGAEAV</sequence>
<reference evidence="7" key="1">
    <citation type="submission" date="2016-11" db="UniProtKB">
        <authorList>
            <consortium name="WormBaseParasite"/>
        </authorList>
    </citation>
    <scope>IDENTIFICATION</scope>
</reference>
<evidence type="ECO:0000256" key="1">
    <source>
        <dbReference type="ARBA" id="ARBA00004141"/>
    </source>
</evidence>